<evidence type="ECO:0000313" key="3">
    <source>
        <dbReference type="Proteomes" id="UP000235786"/>
    </source>
</evidence>
<dbReference type="GO" id="GO:0051213">
    <property type="term" value="F:dioxygenase activity"/>
    <property type="evidence" value="ECO:0007669"/>
    <property type="project" value="UniProtKB-KW"/>
</dbReference>
<dbReference type="Gene3D" id="3.10.180.10">
    <property type="entry name" value="2,3-Dihydroxybiphenyl 1,2-Dioxygenase, domain 1"/>
    <property type="match status" value="2"/>
</dbReference>
<dbReference type="EMBL" id="KZ613937">
    <property type="protein sequence ID" value="PMD48955.1"/>
    <property type="molecule type" value="Genomic_DNA"/>
</dbReference>
<name>A0A2J6SDW2_HYAVF</name>
<dbReference type="AlphaFoldDB" id="A0A2J6SDW2"/>
<gene>
    <name evidence="2" type="ORF">L207DRAFT_522268</name>
</gene>
<evidence type="ECO:0000313" key="2">
    <source>
        <dbReference type="EMBL" id="PMD48955.1"/>
    </source>
</evidence>
<dbReference type="SUPFAM" id="SSF54593">
    <property type="entry name" value="Glyoxalase/Bleomycin resistance protein/Dihydroxybiphenyl dioxygenase"/>
    <property type="match status" value="1"/>
</dbReference>
<organism evidence="2 3">
    <name type="scientific">Hyaloscypha variabilis (strain UAMH 11265 / GT02V1 / F)</name>
    <name type="common">Meliniomyces variabilis</name>
    <dbReference type="NCBI Taxonomy" id="1149755"/>
    <lineage>
        <taxon>Eukaryota</taxon>
        <taxon>Fungi</taxon>
        <taxon>Dikarya</taxon>
        <taxon>Ascomycota</taxon>
        <taxon>Pezizomycotina</taxon>
        <taxon>Leotiomycetes</taxon>
        <taxon>Helotiales</taxon>
        <taxon>Hyaloscyphaceae</taxon>
        <taxon>Hyaloscypha</taxon>
        <taxon>Hyaloscypha variabilis</taxon>
    </lineage>
</organism>
<dbReference type="FunFam" id="3.10.180.10:FF:000034">
    <property type="entry name" value="Glyoxalase/Bleomycin resistance protein/Dihydroxybiphenyl dioxygenase"/>
    <property type="match status" value="1"/>
</dbReference>
<reference evidence="2 3" key="1">
    <citation type="submission" date="2016-04" db="EMBL/GenBank/DDBJ databases">
        <title>A degradative enzymes factory behind the ericoid mycorrhizal symbiosis.</title>
        <authorList>
            <consortium name="DOE Joint Genome Institute"/>
            <person name="Martino E."/>
            <person name="Morin E."/>
            <person name="Grelet G."/>
            <person name="Kuo A."/>
            <person name="Kohler A."/>
            <person name="Daghino S."/>
            <person name="Barry K."/>
            <person name="Choi C."/>
            <person name="Cichocki N."/>
            <person name="Clum A."/>
            <person name="Copeland A."/>
            <person name="Hainaut M."/>
            <person name="Haridas S."/>
            <person name="Labutti K."/>
            <person name="Lindquist E."/>
            <person name="Lipzen A."/>
            <person name="Khouja H.-R."/>
            <person name="Murat C."/>
            <person name="Ohm R."/>
            <person name="Olson A."/>
            <person name="Spatafora J."/>
            <person name="Veneault-Fourrey C."/>
            <person name="Henrissat B."/>
            <person name="Grigoriev I."/>
            <person name="Martin F."/>
            <person name="Perotto S."/>
        </authorList>
    </citation>
    <scope>NUCLEOTIDE SEQUENCE [LARGE SCALE GENOMIC DNA]</scope>
    <source>
        <strain evidence="2 3">F</strain>
    </source>
</reference>
<dbReference type="InterPro" id="IPR029068">
    <property type="entry name" value="Glyas_Bleomycin-R_OHBP_Dase"/>
</dbReference>
<dbReference type="InterPro" id="IPR037523">
    <property type="entry name" value="VOC_core"/>
</dbReference>
<evidence type="ECO:0000259" key="1">
    <source>
        <dbReference type="PROSITE" id="PS51819"/>
    </source>
</evidence>
<sequence>MTSTKTSSRIRLLKTGFVIYYHIDLIKARQFFLDFGMQIAEERAGKEIFFSGFGTEPFIYIARKAEGETSHFGGAAYIVESRFELERAAQITGATGIEPLGAPGGGEVVTLTDPIGHKVHLVFGQQEKQAAPPELQKLVVNYEDEKPRKGKFQRFEPGPAPVHRWGHYGVTYPEGRYEEMYEWYTAHLALAPSDIVLRDGKPITCFFHIDRGLEFTDHHAFFMKPTKLNGKPAVAHAAFEVHDFDVQQLGHNYLESKGYELCWGVGRHVLGSQVFDYWFDTSKFMVEHYADGDLVNEDTKVAYVKAGPEALSVWGPPVPPVF</sequence>
<keyword evidence="2" id="KW-0560">Oxidoreductase</keyword>
<keyword evidence="3" id="KW-1185">Reference proteome</keyword>
<keyword evidence="2" id="KW-0223">Dioxygenase</keyword>
<dbReference type="Proteomes" id="UP000235786">
    <property type="component" value="Unassembled WGS sequence"/>
</dbReference>
<feature type="domain" description="VOC" evidence="1">
    <location>
        <begin position="164"/>
        <end position="291"/>
    </location>
</feature>
<proteinExistence type="predicted"/>
<dbReference type="OrthoDB" id="3360610at2759"/>
<protein>
    <submittedName>
        <fullName evidence="2">Glyoxalase/Bleomycin resistance protein/Dihydroxybiphenyl dioxygenase</fullName>
    </submittedName>
</protein>
<dbReference type="PROSITE" id="PS51819">
    <property type="entry name" value="VOC"/>
    <property type="match status" value="1"/>
</dbReference>
<accession>A0A2J6SDW2</accession>